<keyword evidence="2" id="KW-1185">Reference proteome</keyword>
<evidence type="ECO:0000313" key="1">
    <source>
        <dbReference type="EMBL" id="GAA5506250.1"/>
    </source>
</evidence>
<dbReference type="Proteomes" id="UP001416858">
    <property type="component" value="Unassembled WGS sequence"/>
</dbReference>
<name>A0ABP9VM21_9BACT</name>
<protein>
    <submittedName>
        <fullName evidence="1">Uncharacterized protein</fullName>
    </submittedName>
</protein>
<organism evidence="1 2">
    <name type="scientific">Novipirellula caenicola</name>
    <dbReference type="NCBI Taxonomy" id="1536901"/>
    <lineage>
        <taxon>Bacteria</taxon>
        <taxon>Pseudomonadati</taxon>
        <taxon>Planctomycetota</taxon>
        <taxon>Planctomycetia</taxon>
        <taxon>Pirellulales</taxon>
        <taxon>Pirellulaceae</taxon>
        <taxon>Novipirellula</taxon>
    </lineage>
</organism>
<gene>
    <name evidence="1" type="ORF">Rcae01_01702</name>
</gene>
<accession>A0ABP9VM21</accession>
<evidence type="ECO:0000313" key="2">
    <source>
        <dbReference type="Proteomes" id="UP001416858"/>
    </source>
</evidence>
<sequence length="46" mass="4932">MALGVSHRLAEVGKQSPAGDTLCRQCVGLRPIRVPLNQQSSSSVKR</sequence>
<dbReference type="EMBL" id="BAABRO010000003">
    <property type="protein sequence ID" value="GAA5506250.1"/>
    <property type="molecule type" value="Genomic_DNA"/>
</dbReference>
<comment type="caution">
    <text evidence="1">The sequence shown here is derived from an EMBL/GenBank/DDBJ whole genome shotgun (WGS) entry which is preliminary data.</text>
</comment>
<reference evidence="1 2" key="1">
    <citation type="submission" date="2024-02" db="EMBL/GenBank/DDBJ databases">
        <title>Rhodopirellula caenicola NBRC 110016.</title>
        <authorList>
            <person name="Ichikawa N."/>
            <person name="Katano-Makiyama Y."/>
            <person name="Hidaka K."/>
        </authorList>
    </citation>
    <scope>NUCLEOTIDE SEQUENCE [LARGE SCALE GENOMIC DNA]</scope>
    <source>
        <strain evidence="1 2">NBRC 110016</strain>
    </source>
</reference>
<proteinExistence type="predicted"/>